<dbReference type="InterPro" id="IPR019932">
    <property type="entry name" value="CHP03543"/>
</dbReference>
<dbReference type="EMBL" id="VULO01000009">
    <property type="protein sequence ID" value="MSS84693.1"/>
    <property type="molecule type" value="Genomic_DNA"/>
</dbReference>
<comment type="caution">
    <text evidence="1">The sequence shown here is derived from an EMBL/GenBank/DDBJ whole genome shotgun (WGS) entry which is preliminary data.</text>
</comment>
<name>A0A6N7W859_9ACTO</name>
<evidence type="ECO:0000313" key="2">
    <source>
        <dbReference type="Proteomes" id="UP000470875"/>
    </source>
</evidence>
<evidence type="ECO:0000313" key="1">
    <source>
        <dbReference type="EMBL" id="MSS84693.1"/>
    </source>
</evidence>
<protein>
    <submittedName>
        <fullName evidence="1">DivIVA domain-containing protein</fullName>
    </submittedName>
</protein>
<sequence>MSETFRKAGLMRRGYDPQAVDAFFNRARSAYEGGVPAEEFSYVQVQRASFPLKRRGYDTREVDAALGRLEAAFLQRDRMDFIAVNGEAEWFARASQRATDLYPRLLRPRGERFSHPEKGKGYRAEEVDDLLDRLTRYFDQQEELKAAELRTALFSTAKREKAYDEAQVDAYLGTATTVLMSVQ</sequence>
<dbReference type="AlphaFoldDB" id="A0A6N7W859"/>
<dbReference type="NCBIfam" id="TIGR03544">
    <property type="entry name" value="DivI1A_domain"/>
    <property type="match status" value="2"/>
</dbReference>
<proteinExistence type="predicted"/>
<keyword evidence="2" id="KW-1185">Reference proteome</keyword>
<dbReference type="RefSeq" id="WP_154545315.1">
    <property type="nucleotide sequence ID" value="NZ_VULO01000009.1"/>
</dbReference>
<dbReference type="Proteomes" id="UP000470875">
    <property type="component" value="Unassembled WGS sequence"/>
</dbReference>
<reference evidence="1 2" key="1">
    <citation type="submission" date="2019-08" db="EMBL/GenBank/DDBJ databases">
        <title>In-depth cultivation of the pig gut microbiome towards novel bacterial diversity and tailored functional studies.</title>
        <authorList>
            <person name="Wylensek D."/>
            <person name="Hitch T.C.A."/>
            <person name="Clavel T."/>
        </authorList>
    </citation>
    <scope>NUCLEOTIDE SEQUENCE [LARGE SCALE GENOMIC DNA]</scope>
    <source>
        <strain evidence="1 2">WB03_NA08</strain>
    </source>
</reference>
<accession>A0A6N7W859</accession>
<dbReference type="InterPro" id="IPR019933">
    <property type="entry name" value="DivIVA_domain"/>
</dbReference>
<dbReference type="NCBIfam" id="TIGR03543">
    <property type="entry name" value="divI1A_rptt_fam"/>
    <property type="match status" value="1"/>
</dbReference>
<organism evidence="1 2">
    <name type="scientific">Scrofimicrobium canadense</name>
    <dbReference type="NCBI Taxonomy" id="2652290"/>
    <lineage>
        <taxon>Bacteria</taxon>
        <taxon>Bacillati</taxon>
        <taxon>Actinomycetota</taxon>
        <taxon>Actinomycetes</taxon>
        <taxon>Actinomycetales</taxon>
        <taxon>Actinomycetaceae</taxon>
        <taxon>Scrofimicrobium</taxon>
    </lineage>
</organism>
<gene>
    <name evidence="1" type="ORF">FYJ24_07945</name>
</gene>